<keyword evidence="12" id="KW-1185">Reference proteome</keyword>
<dbReference type="SUPFAM" id="SSF48317">
    <property type="entry name" value="Acid phosphatase/Vanadium-dependent haloperoxidase"/>
    <property type="match status" value="1"/>
</dbReference>
<evidence type="ECO:0000256" key="8">
    <source>
        <dbReference type="SAM" id="MobiDB-lite"/>
    </source>
</evidence>
<keyword evidence="3" id="KW-0378">Hydrolase</keyword>
<name>A0AAN8G6A1_PATCE</name>
<dbReference type="Pfam" id="PF01569">
    <property type="entry name" value="PAP2"/>
    <property type="match status" value="1"/>
</dbReference>
<dbReference type="Gene3D" id="1.20.144.10">
    <property type="entry name" value="Phosphatidic acid phosphatase type 2/haloperoxidase"/>
    <property type="match status" value="1"/>
</dbReference>
<accession>A0AAN8G6A1</accession>
<evidence type="ECO:0000256" key="2">
    <source>
        <dbReference type="ARBA" id="ARBA00022692"/>
    </source>
</evidence>
<comment type="similarity">
    <text evidence="7">Belongs to the type 2 lipid phosphate phosphatase family.</text>
</comment>
<dbReference type="SMART" id="SM00014">
    <property type="entry name" value="acidPPc"/>
    <property type="match status" value="1"/>
</dbReference>
<comment type="subcellular location">
    <subcellularLocation>
        <location evidence="1">Endoplasmic reticulum membrane</location>
        <topology evidence="1">Multi-pass membrane protein</topology>
    </subcellularLocation>
</comment>
<feature type="region of interest" description="Disordered" evidence="8">
    <location>
        <begin position="87"/>
        <end position="106"/>
    </location>
</feature>
<feature type="transmembrane region" description="Helical" evidence="9">
    <location>
        <begin position="350"/>
        <end position="368"/>
    </location>
</feature>
<proteinExistence type="inferred from homology"/>
<evidence type="ECO:0000256" key="5">
    <source>
        <dbReference type="ARBA" id="ARBA00022989"/>
    </source>
</evidence>
<evidence type="ECO:0000259" key="10">
    <source>
        <dbReference type="SMART" id="SM00014"/>
    </source>
</evidence>
<evidence type="ECO:0000256" key="3">
    <source>
        <dbReference type="ARBA" id="ARBA00022801"/>
    </source>
</evidence>
<dbReference type="EMBL" id="JAZGQO010000021">
    <property type="protein sequence ID" value="KAK6166735.1"/>
    <property type="molecule type" value="Genomic_DNA"/>
</dbReference>
<evidence type="ECO:0000256" key="6">
    <source>
        <dbReference type="ARBA" id="ARBA00023136"/>
    </source>
</evidence>
<dbReference type="GO" id="GO:0005789">
    <property type="term" value="C:endoplasmic reticulum membrane"/>
    <property type="evidence" value="ECO:0007669"/>
    <property type="project" value="UniProtKB-SubCell"/>
</dbReference>
<protein>
    <recommendedName>
        <fullName evidence="10">Phosphatidic acid phosphatase type 2/haloperoxidase domain-containing protein</fullName>
    </recommendedName>
</protein>
<feature type="transmembrane region" description="Helical" evidence="9">
    <location>
        <begin position="388"/>
        <end position="408"/>
    </location>
</feature>
<feature type="compositionally biased region" description="Low complexity" evidence="8">
    <location>
        <begin position="92"/>
        <end position="106"/>
    </location>
</feature>
<dbReference type="PANTHER" id="PTHR14969:SF28">
    <property type="entry name" value="DIHYDROSPHINGOSINE 1-PHOSPHATE PHOSPHATASE LCB3-RELATED"/>
    <property type="match status" value="1"/>
</dbReference>
<feature type="transmembrane region" description="Helical" evidence="9">
    <location>
        <begin position="260"/>
        <end position="281"/>
    </location>
</feature>
<feature type="transmembrane region" description="Helical" evidence="9">
    <location>
        <begin position="160"/>
        <end position="183"/>
    </location>
</feature>
<comment type="caution">
    <text evidence="11">The sequence shown here is derived from an EMBL/GenBank/DDBJ whole genome shotgun (WGS) entry which is preliminary data.</text>
</comment>
<evidence type="ECO:0000256" key="4">
    <source>
        <dbReference type="ARBA" id="ARBA00022824"/>
    </source>
</evidence>
<keyword evidence="6 9" id="KW-0472">Membrane</keyword>
<feature type="transmembrane region" description="Helical" evidence="9">
    <location>
        <begin position="321"/>
        <end position="338"/>
    </location>
</feature>
<keyword evidence="5 9" id="KW-1133">Transmembrane helix</keyword>
<feature type="transmembrane region" description="Helical" evidence="9">
    <location>
        <begin position="288"/>
        <end position="309"/>
    </location>
</feature>
<evidence type="ECO:0000256" key="7">
    <source>
        <dbReference type="ARBA" id="ARBA00038324"/>
    </source>
</evidence>
<dbReference type="InterPro" id="IPR000326">
    <property type="entry name" value="PAP2/HPO"/>
</dbReference>
<dbReference type="GO" id="GO:0006670">
    <property type="term" value="P:sphingosine metabolic process"/>
    <property type="evidence" value="ECO:0007669"/>
    <property type="project" value="TreeGrafter"/>
</dbReference>
<feature type="transmembrane region" description="Helical" evidence="9">
    <location>
        <begin position="439"/>
        <end position="461"/>
    </location>
</feature>
<sequence length="475" mass="53148">MDFLRNLGDPKHVKHFQEFCGLQTPTRKRCDNGHAHGIREISDYNVIYSNQCPGRLTRNGIKNGYSSQSTADTNGFIKNDEMKDINSNGIDSKSNNKNGYHNNSVNNNLHMNSNGHSCNGELLKNGITVLNGVKNGHATIHSNGTKDFLPEYKVKYALPYYIAMLGSFLGDELFYLTFYPFLLWNMDSVLARKTIFVWTLVMFIGQATKDYLKVPRPPSPPVVHLETHHLREFSLPSTHAMAGTVMPIMMAYLLLERYEFPFWLAVGCIPVWTITVCLSRLYLGVHSILDVSVGVIYTVLITAVTLPVVDGFDNFLQMHPLSPVIIWMIGLAGCTVCYPAEGKDIAKGAGVRIVAIYMGLSTAIWLNYQLGVSTLPTASTPYHVMTPSLKWLILSLLRFVLGTVVLAVSKTILQKFSVQYFSYLANLKKPNKLHPSVETGYIIVTYSILGILLQFGIPFMFKLLGISRKAILEIH</sequence>
<evidence type="ECO:0000256" key="9">
    <source>
        <dbReference type="SAM" id="Phobius"/>
    </source>
</evidence>
<organism evidence="11 12">
    <name type="scientific">Patella caerulea</name>
    <name type="common">Rayed Mediterranean limpet</name>
    <dbReference type="NCBI Taxonomy" id="87958"/>
    <lineage>
        <taxon>Eukaryota</taxon>
        <taxon>Metazoa</taxon>
        <taxon>Spiralia</taxon>
        <taxon>Lophotrochozoa</taxon>
        <taxon>Mollusca</taxon>
        <taxon>Gastropoda</taxon>
        <taxon>Patellogastropoda</taxon>
        <taxon>Patelloidea</taxon>
        <taxon>Patellidae</taxon>
        <taxon>Patella</taxon>
    </lineage>
</organism>
<dbReference type="AlphaFoldDB" id="A0AAN8G6A1"/>
<keyword evidence="4" id="KW-0256">Endoplasmic reticulum</keyword>
<evidence type="ECO:0000313" key="12">
    <source>
        <dbReference type="Proteomes" id="UP001347796"/>
    </source>
</evidence>
<feature type="domain" description="Phosphatidic acid phosphatase type 2/haloperoxidase" evidence="10">
    <location>
        <begin position="190"/>
        <end position="306"/>
    </location>
</feature>
<dbReference type="GO" id="GO:0042392">
    <property type="term" value="F:sphingosine-1-phosphate phosphatase activity"/>
    <property type="evidence" value="ECO:0007669"/>
    <property type="project" value="TreeGrafter"/>
</dbReference>
<dbReference type="PANTHER" id="PTHR14969">
    <property type="entry name" value="SPHINGOSINE-1-PHOSPHATE PHOSPHOHYDROLASE"/>
    <property type="match status" value="1"/>
</dbReference>
<keyword evidence="2 9" id="KW-0812">Transmembrane</keyword>
<dbReference type="InterPro" id="IPR036938">
    <property type="entry name" value="PAP2/HPO_sf"/>
</dbReference>
<evidence type="ECO:0000313" key="11">
    <source>
        <dbReference type="EMBL" id="KAK6166735.1"/>
    </source>
</evidence>
<dbReference type="Proteomes" id="UP001347796">
    <property type="component" value="Unassembled WGS sequence"/>
</dbReference>
<reference evidence="11 12" key="1">
    <citation type="submission" date="2024-01" db="EMBL/GenBank/DDBJ databases">
        <title>The genome of the rayed Mediterranean limpet Patella caerulea (Linnaeus, 1758).</title>
        <authorList>
            <person name="Anh-Thu Weber A."/>
            <person name="Halstead-Nussloch G."/>
        </authorList>
    </citation>
    <scope>NUCLEOTIDE SEQUENCE [LARGE SCALE GENOMIC DNA]</scope>
    <source>
        <strain evidence="11">AATW-2023a</strain>
        <tissue evidence="11">Whole specimen</tissue>
    </source>
</reference>
<gene>
    <name evidence="11" type="ORF">SNE40_023364</name>
</gene>
<evidence type="ECO:0000256" key="1">
    <source>
        <dbReference type="ARBA" id="ARBA00004477"/>
    </source>
</evidence>
<feature type="transmembrane region" description="Helical" evidence="9">
    <location>
        <begin position="195"/>
        <end position="212"/>
    </location>
</feature>